<dbReference type="Proteomes" id="UP001153069">
    <property type="component" value="Unassembled WGS sequence"/>
</dbReference>
<evidence type="ECO:0000313" key="1">
    <source>
        <dbReference type="EMBL" id="CAB9501047.1"/>
    </source>
</evidence>
<organism evidence="1 2">
    <name type="scientific">Seminavis robusta</name>
    <dbReference type="NCBI Taxonomy" id="568900"/>
    <lineage>
        <taxon>Eukaryota</taxon>
        <taxon>Sar</taxon>
        <taxon>Stramenopiles</taxon>
        <taxon>Ochrophyta</taxon>
        <taxon>Bacillariophyta</taxon>
        <taxon>Bacillariophyceae</taxon>
        <taxon>Bacillariophycidae</taxon>
        <taxon>Naviculales</taxon>
        <taxon>Naviculaceae</taxon>
        <taxon>Seminavis</taxon>
    </lineage>
</organism>
<proteinExistence type="predicted"/>
<evidence type="ECO:0008006" key="3">
    <source>
        <dbReference type="Google" id="ProtNLM"/>
    </source>
</evidence>
<accession>A0A9N8DD36</accession>
<comment type="caution">
    <text evidence="1">The sequence shown here is derived from an EMBL/GenBank/DDBJ whole genome shotgun (WGS) entry which is preliminary data.</text>
</comment>
<keyword evidence="2" id="KW-1185">Reference proteome</keyword>
<dbReference type="EMBL" id="CAICTM010000097">
    <property type="protein sequence ID" value="CAB9501047.1"/>
    <property type="molecule type" value="Genomic_DNA"/>
</dbReference>
<gene>
    <name evidence="1" type="ORF">SEMRO_98_G050560.1</name>
</gene>
<evidence type="ECO:0000313" key="2">
    <source>
        <dbReference type="Proteomes" id="UP001153069"/>
    </source>
</evidence>
<reference evidence="1" key="1">
    <citation type="submission" date="2020-06" db="EMBL/GenBank/DDBJ databases">
        <authorList>
            <consortium name="Plant Systems Biology data submission"/>
        </authorList>
    </citation>
    <scope>NUCLEOTIDE SEQUENCE</scope>
    <source>
        <strain evidence="1">D6</strain>
    </source>
</reference>
<dbReference type="InterPro" id="IPR036865">
    <property type="entry name" value="CRAL-TRIO_dom_sf"/>
</dbReference>
<dbReference type="OrthoDB" id="18234at2759"/>
<dbReference type="Gene3D" id="3.40.525.10">
    <property type="entry name" value="CRAL-TRIO lipid binding domain"/>
    <property type="match status" value="1"/>
</dbReference>
<name>A0A9N8DD36_9STRA</name>
<sequence>MNQAAEAPVVTEAVDEEQDQNANINNNDDNPIPANMGMDDPRRNRLTPEEFEFGKQLKDAVEMMPDLENMTDFMYAQYGVVVKNDIDNAIRRALGVQEFKKEYKILDTYEEGCRCLEKLFELMPGQHLGFSFSQQEGTYVFAHDAPKLDSTRLNTPEKVDDWLRGGYYIHTAFCPDMDSIRKGIICLAECEGWDWTKKQDLKTFQKFFSELLTVYPFNGQLRLFHTSTTVNIMATLLRQILPTHLRSTFKTGLTFEGRLDEFFLVPDAKTANQRMLARLKATLKRRYDHEKSFSLKGNC</sequence>
<dbReference type="AlphaFoldDB" id="A0A9N8DD36"/>
<protein>
    <recommendedName>
        <fullName evidence="3">CRAL-TRIO domain-containing protein</fullName>
    </recommendedName>
</protein>